<keyword evidence="3" id="KW-0808">Transferase</keyword>
<evidence type="ECO:0000256" key="2">
    <source>
        <dbReference type="ARBA" id="ARBA00022527"/>
    </source>
</evidence>
<feature type="domain" description="Protein kinase" evidence="9">
    <location>
        <begin position="13"/>
        <end position="272"/>
    </location>
</feature>
<feature type="binding site" evidence="7">
    <location>
        <position position="42"/>
    </location>
    <ligand>
        <name>ATP</name>
        <dbReference type="ChEBI" id="CHEBI:30616"/>
    </ligand>
</feature>
<dbReference type="InterPro" id="IPR011009">
    <property type="entry name" value="Kinase-like_dom_sf"/>
</dbReference>
<dbReference type="Pfam" id="PF00069">
    <property type="entry name" value="Pkinase"/>
    <property type="match status" value="1"/>
</dbReference>
<dbReference type="RefSeq" id="WP_187745441.1">
    <property type="nucleotide sequence ID" value="NZ_CP060828.1"/>
</dbReference>
<accession>A0A7H0I6I3</accession>
<dbReference type="Gene3D" id="1.10.510.10">
    <property type="entry name" value="Transferase(Phosphotransferase) domain 1"/>
    <property type="match status" value="1"/>
</dbReference>
<evidence type="ECO:0000256" key="4">
    <source>
        <dbReference type="ARBA" id="ARBA00022741"/>
    </source>
</evidence>
<dbReference type="InterPro" id="IPR008271">
    <property type="entry name" value="Ser/Thr_kinase_AS"/>
</dbReference>
<evidence type="ECO:0000256" key="5">
    <source>
        <dbReference type="ARBA" id="ARBA00022777"/>
    </source>
</evidence>
<dbReference type="InterPro" id="IPR017441">
    <property type="entry name" value="Protein_kinase_ATP_BS"/>
</dbReference>
<dbReference type="GO" id="GO:0005524">
    <property type="term" value="F:ATP binding"/>
    <property type="evidence" value="ECO:0007669"/>
    <property type="project" value="UniProtKB-UniRule"/>
</dbReference>
<dbReference type="Gene3D" id="3.30.200.20">
    <property type="entry name" value="Phosphorylase Kinase, domain 1"/>
    <property type="match status" value="1"/>
</dbReference>
<keyword evidence="2" id="KW-0723">Serine/threonine-protein kinase</keyword>
<dbReference type="PROSITE" id="PS50011">
    <property type="entry name" value="PROTEIN_KINASE_DOM"/>
    <property type="match status" value="1"/>
</dbReference>
<evidence type="ECO:0000256" key="3">
    <source>
        <dbReference type="ARBA" id="ARBA00022679"/>
    </source>
</evidence>
<dbReference type="SMART" id="SM00220">
    <property type="entry name" value="S_TKc"/>
    <property type="match status" value="1"/>
</dbReference>
<proteinExistence type="predicted"/>
<dbReference type="PROSITE" id="PS00108">
    <property type="entry name" value="PROTEIN_KINASE_ST"/>
    <property type="match status" value="1"/>
</dbReference>
<keyword evidence="5 10" id="KW-0418">Kinase</keyword>
<dbReference type="CDD" id="cd14014">
    <property type="entry name" value="STKc_PknB_like"/>
    <property type="match status" value="1"/>
</dbReference>
<dbReference type="AlphaFoldDB" id="A0A7H0I6I3"/>
<evidence type="ECO:0000256" key="8">
    <source>
        <dbReference type="SAM" id="MobiDB-lite"/>
    </source>
</evidence>
<keyword evidence="4 7" id="KW-0547">Nucleotide-binding</keyword>
<reference evidence="10 11" key="1">
    <citation type="submission" date="2020-08" db="EMBL/GenBank/DDBJ databases">
        <title>A novel species.</title>
        <authorList>
            <person name="Gao J."/>
        </authorList>
    </citation>
    <scope>NUCLEOTIDE SEQUENCE [LARGE SCALE GENOMIC DNA]</scope>
    <source>
        <strain evidence="10 11">CRXT-G-22</strain>
    </source>
</reference>
<evidence type="ECO:0000313" key="10">
    <source>
        <dbReference type="EMBL" id="QNP68399.1"/>
    </source>
</evidence>
<evidence type="ECO:0000256" key="7">
    <source>
        <dbReference type="PROSITE-ProRule" id="PRU10141"/>
    </source>
</evidence>
<evidence type="ECO:0000313" key="11">
    <source>
        <dbReference type="Proteomes" id="UP000516052"/>
    </source>
</evidence>
<dbReference type="KEGG" id="sroi:IAG44_02205"/>
<dbReference type="EMBL" id="CP060828">
    <property type="protein sequence ID" value="QNP68399.1"/>
    <property type="molecule type" value="Genomic_DNA"/>
</dbReference>
<protein>
    <recommendedName>
        <fullName evidence="1">non-specific serine/threonine protein kinase</fullName>
        <ecNumber evidence="1">2.7.11.1</ecNumber>
    </recommendedName>
</protein>
<dbReference type="Proteomes" id="UP000516052">
    <property type="component" value="Chromosome"/>
</dbReference>
<dbReference type="PANTHER" id="PTHR43289:SF6">
    <property type="entry name" value="SERINE_THREONINE-PROTEIN KINASE NEKL-3"/>
    <property type="match status" value="1"/>
</dbReference>
<feature type="region of interest" description="Disordered" evidence="8">
    <location>
        <begin position="277"/>
        <end position="302"/>
    </location>
</feature>
<dbReference type="PROSITE" id="PS00107">
    <property type="entry name" value="PROTEIN_KINASE_ATP"/>
    <property type="match status" value="1"/>
</dbReference>
<keyword evidence="11" id="KW-1185">Reference proteome</keyword>
<gene>
    <name evidence="10" type="ORF">IAG44_02205</name>
</gene>
<evidence type="ECO:0000256" key="1">
    <source>
        <dbReference type="ARBA" id="ARBA00012513"/>
    </source>
</evidence>
<keyword evidence="6 7" id="KW-0067">ATP-binding</keyword>
<dbReference type="GO" id="GO:0004674">
    <property type="term" value="F:protein serine/threonine kinase activity"/>
    <property type="evidence" value="ECO:0007669"/>
    <property type="project" value="UniProtKB-KW"/>
</dbReference>
<organism evidence="10 11">
    <name type="scientific">Streptomyces roseirectus</name>
    <dbReference type="NCBI Taxonomy" id="2768066"/>
    <lineage>
        <taxon>Bacteria</taxon>
        <taxon>Bacillati</taxon>
        <taxon>Actinomycetota</taxon>
        <taxon>Actinomycetes</taxon>
        <taxon>Kitasatosporales</taxon>
        <taxon>Streptomycetaceae</taxon>
        <taxon>Streptomyces</taxon>
    </lineage>
</organism>
<dbReference type="PANTHER" id="PTHR43289">
    <property type="entry name" value="MITOGEN-ACTIVATED PROTEIN KINASE KINASE KINASE 20-RELATED"/>
    <property type="match status" value="1"/>
</dbReference>
<evidence type="ECO:0000256" key="6">
    <source>
        <dbReference type="ARBA" id="ARBA00022840"/>
    </source>
</evidence>
<name>A0A7H0I6I3_9ACTN</name>
<evidence type="ECO:0000259" key="9">
    <source>
        <dbReference type="PROSITE" id="PS50011"/>
    </source>
</evidence>
<dbReference type="InterPro" id="IPR000719">
    <property type="entry name" value="Prot_kinase_dom"/>
</dbReference>
<dbReference type="EC" id="2.7.11.1" evidence="1"/>
<sequence length="508" mass="54146">MNDAVRRVVDGRFRLEARLGGGGMGLVWRATDLVLRREVAVKEVRPSDPDLAEYDPEAAHHLRQRVLREARALARLDHPGVVTIHHIVDEGDGTYPWIVMELVPGGSLADRLAEGPMDPARAARLGLGVLSALRAAHDAGIQHRDVKPANVLLRPDGRPVLTDFGIAAIREATALTATGSLIGTPDYMAPERVSGQSGGPASDLWSLGMMLYTAVEGHHPLRRGTTLATLAAVLSEDIPPPAHAGPLTGLLVRLLDRDPSARPTAQAVERLLTEAAEGQHRPTTTSYRLQPPAPLPATTVPDAPVRRQRRWPAVVLPGAGVALAGVLAWNFLPLRGDTGTAGPSATPTPSVSASAESGSLLTPQGIKTALAAIEEKTGRDRFGSIGVYPDYVTAEVMVNGSDTKTESYTYRPGQGAKEGVIKRNIFPNSTPFTTDGFAWDKVPALFAEADRKLNVPEPELRYLLVSAPNKVFDTPVTFNAYLSDAYGGSGHLVADSQGKITKLYPAAN</sequence>
<dbReference type="SUPFAM" id="SSF56112">
    <property type="entry name" value="Protein kinase-like (PK-like)"/>
    <property type="match status" value="1"/>
</dbReference>